<gene>
    <name evidence="8" type="ORF">HIM_05609</name>
</gene>
<dbReference type="Pfam" id="PF07690">
    <property type="entry name" value="MFS_1"/>
    <property type="match status" value="1"/>
</dbReference>
<protein>
    <recommendedName>
        <fullName evidence="7">Major facilitator superfamily (MFS) profile domain-containing protein</fullName>
    </recommendedName>
</protein>
<evidence type="ECO:0000256" key="4">
    <source>
        <dbReference type="ARBA" id="ARBA00023136"/>
    </source>
</evidence>
<feature type="transmembrane region" description="Helical" evidence="6">
    <location>
        <begin position="265"/>
        <end position="292"/>
    </location>
</feature>
<feature type="transmembrane region" description="Helical" evidence="6">
    <location>
        <begin position="377"/>
        <end position="397"/>
    </location>
</feature>
<feature type="transmembrane region" description="Helical" evidence="6">
    <location>
        <begin position="238"/>
        <end position="259"/>
    </location>
</feature>
<dbReference type="InterPro" id="IPR036259">
    <property type="entry name" value="MFS_trans_sf"/>
</dbReference>
<evidence type="ECO:0000313" key="8">
    <source>
        <dbReference type="EMBL" id="KJZ75123.1"/>
    </source>
</evidence>
<reference evidence="8 9" key="1">
    <citation type="journal article" date="2014" name="Genome Biol. Evol.">
        <title>Comparative genomics and transcriptomics analyses reveal divergent lifestyle features of nematode endoparasitic fungus Hirsutella minnesotensis.</title>
        <authorList>
            <person name="Lai Y."/>
            <person name="Liu K."/>
            <person name="Zhang X."/>
            <person name="Zhang X."/>
            <person name="Li K."/>
            <person name="Wang N."/>
            <person name="Shu C."/>
            <person name="Wu Y."/>
            <person name="Wang C."/>
            <person name="Bushley K.E."/>
            <person name="Xiang M."/>
            <person name="Liu X."/>
        </authorList>
    </citation>
    <scope>NUCLEOTIDE SEQUENCE [LARGE SCALE GENOMIC DNA]</scope>
    <source>
        <strain evidence="8 9">3608</strain>
    </source>
</reference>
<keyword evidence="3 6" id="KW-1133">Transmembrane helix</keyword>
<dbReference type="PROSITE" id="PS50850">
    <property type="entry name" value="MFS"/>
    <property type="match status" value="1"/>
</dbReference>
<feature type="transmembrane region" description="Helical" evidence="6">
    <location>
        <begin position="347"/>
        <end position="370"/>
    </location>
</feature>
<evidence type="ECO:0000256" key="3">
    <source>
        <dbReference type="ARBA" id="ARBA00022989"/>
    </source>
</evidence>
<keyword evidence="9" id="KW-1185">Reference proteome</keyword>
<name>A0A0F7ZUM5_9HYPO</name>
<feature type="transmembrane region" description="Helical" evidence="6">
    <location>
        <begin position="136"/>
        <end position="158"/>
    </location>
</feature>
<accession>A0A0F7ZUM5</accession>
<dbReference type="Proteomes" id="UP000054481">
    <property type="component" value="Unassembled WGS sequence"/>
</dbReference>
<feature type="transmembrane region" description="Helical" evidence="6">
    <location>
        <begin position="199"/>
        <end position="217"/>
    </location>
</feature>
<feature type="transmembrane region" description="Helical" evidence="6">
    <location>
        <begin position="43"/>
        <end position="68"/>
    </location>
</feature>
<dbReference type="InterPro" id="IPR011701">
    <property type="entry name" value="MFS"/>
</dbReference>
<feature type="transmembrane region" description="Helical" evidence="6">
    <location>
        <begin position="111"/>
        <end position="130"/>
    </location>
</feature>
<dbReference type="SUPFAM" id="SSF103473">
    <property type="entry name" value="MFS general substrate transporter"/>
    <property type="match status" value="1"/>
</dbReference>
<feature type="domain" description="Major facilitator superfamily (MFS) profile" evidence="7">
    <location>
        <begin position="46"/>
        <end position="442"/>
    </location>
</feature>
<evidence type="ECO:0000313" key="9">
    <source>
        <dbReference type="Proteomes" id="UP000054481"/>
    </source>
</evidence>
<feature type="transmembrane region" description="Helical" evidence="6">
    <location>
        <begin position="409"/>
        <end position="431"/>
    </location>
</feature>
<evidence type="ECO:0000256" key="5">
    <source>
        <dbReference type="SAM" id="MobiDB-lite"/>
    </source>
</evidence>
<keyword evidence="4 6" id="KW-0472">Membrane</keyword>
<evidence type="ECO:0000256" key="6">
    <source>
        <dbReference type="SAM" id="Phobius"/>
    </source>
</evidence>
<dbReference type="Gene3D" id="1.20.1720.10">
    <property type="entry name" value="Multidrug resistance protein D"/>
    <property type="match status" value="1"/>
</dbReference>
<comment type="subcellular location">
    <subcellularLocation>
        <location evidence="1">Membrane</location>
        <topology evidence="1">Multi-pass membrane protein</topology>
    </subcellularLocation>
</comment>
<dbReference type="PANTHER" id="PTHR23501:SF43">
    <property type="entry name" value="MULTIDRUG TRANSPORTER, PUTATIVE (AFU_ORTHOLOGUE AFUA_6G03040)-RELATED"/>
    <property type="match status" value="1"/>
</dbReference>
<keyword evidence="2 6" id="KW-0812">Transmembrane</keyword>
<feature type="region of interest" description="Disordered" evidence="5">
    <location>
        <begin position="1"/>
        <end position="33"/>
    </location>
</feature>
<feature type="transmembrane region" description="Helical" evidence="6">
    <location>
        <begin position="80"/>
        <end position="99"/>
    </location>
</feature>
<organism evidence="8 9">
    <name type="scientific">Hirsutella minnesotensis 3608</name>
    <dbReference type="NCBI Taxonomy" id="1043627"/>
    <lineage>
        <taxon>Eukaryota</taxon>
        <taxon>Fungi</taxon>
        <taxon>Dikarya</taxon>
        <taxon>Ascomycota</taxon>
        <taxon>Pezizomycotina</taxon>
        <taxon>Sordariomycetes</taxon>
        <taxon>Hypocreomycetidae</taxon>
        <taxon>Hypocreales</taxon>
        <taxon>Ophiocordycipitaceae</taxon>
        <taxon>Hirsutella</taxon>
    </lineage>
</organism>
<evidence type="ECO:0000256" key="2">
    <source>
        <dbReference type="ARBA" id="ARBA00022692"/>
    </source>
</evidence>
<dbReference type="AlphaFoldDB" id="A0A0F7ZUM5"/>
<proteinExistence type="predicted"/>
<feature type="transmembrane region" description="Helical" evidence="6">
    <location>
        <begin position="313"/>
        <end position="335"/>
    </location>
</feature>
<dbReference type="EMBL" id="KQ030520">
    <property type="protein sequence ID" value="KJZ75123.1"/>
    <property type="molecule type" value="Genomic_DNA"/>
</dbReference>
<dbReference type="OrthoDB" id="440553at2759"/>
<feature type="compositionally biased region" description="Polar residues" evidence="5">
    <location>
        <begin position="8"/>
        <end position="33"/>
    </location>
</feature>
<evidence type="ECO:0000259" key="7">
    <source>
        <dbReference type="PROSITE" id="PS50850"/>
    </source>
</evidence>
<dbReference type="GO" id="GO:0005886">
    <property type="term" value="C:plasma membrane"/>
    <property type="evidence" value="ECO:0007669"/>
    <property type="project" value="TreeGrafter"/>
</dbReference>
<feature type="transmembrane region" description="Helical" evidence="6">
    <location>
        <begin position="165"/>
        <end position="187"/>
    </location>
</feature>
<dbReference type="InterPro" id="IPR020846">
    <property type="entry name" value="MFS_dom"/>
</dbReference>
<dbReference type="PANTHER" id="PTHR23501">
    <property type="entry name" value="MAJOR FACILITATOR SUPERFAMILY"/>
    <property type="match status" value="1"/>
</dbReference>
<sequence length="442" mass="46832">MAHAPKEVTSQTSTEYEASDASSQNRSGPPSAAKMSTLTTGRFWFFSFGVYAGLFLSAIDASIVASSLHSIALDFQAFRLVNWVALAYTLAETGCVVVFARLADIIGRRTAFLLAMGLFLTFSIACGFSQTMGQLVAFRALQGVGAAGIYGISIIMLSEACPEHLFELSTALSGLVVVGAFILGPILGGAITGWTTWRWIFWMNGPICAASMITFLLSWPKGADIPSLTRHSFKSFDYIGSILLIAFSVLFVFAFQHVGSTIPSSWAGAVFIVPITISVACLVGLLTWGYLVHHRLAKDVLPTFPLSLFRNRFYAAAVLTTLLLGFPLLFLIYSVPLNAQIGTGKSAISASLLLLPLLGTTAAGGLAGALVNAKKNYIFECTFVGACLMTLGCALLTTTSSVGGDSKFLGYLTLAGFGSGITTSATTILVANEISPRNYGMN</sequence>
<dbReference type="GO" id="GO:0022857">
    <property type="term" value="F:transmembrane transporter activity"/>
    <property type="evidence" value="ECO:0007669"/>
    <property type="project" value="InterPro"/>
</dbReference>
<evidence type="ECO:0000256" key="1">
    <source>
        <dbReference type="ARBA" id="ARBA00004141"/>
    </source>
</evidence>